<name>A0A085WH00_9BACT</name>
<dbReference type="Gene3D" id="3.40.50.2000">
    <property type="entry name" value="Glycogen Phosphorylase B"/>
    <property type="match status" value="2"/>
</dbReference>
<dbReference type="STRING" id="394096.DB31_8316"/>
<evidence type="ECO:0000313" key="3">
    <source>
        <dbReference type="EMBL" id="KFE66963.1"/>
    </source>
</evidence>
<organism evidence="3 4">
    <name type="scientific">Hyalangium minutum</name>
    <dbReference type="NCBI Taxonomy" id="394096"/>
    <lineage>
        <taxon>Bacteria</taxon>
        <taxon>Pseudomonadati</taxon>
        <taxon>Myxococcota</taxon>
        <taxon>Myxococcia</taxon>
        <taxon>Myxococcales</taxon>
        <taxon>Cystobacterineae</taxon>
        <taxon>Archangiaceae</taxon>
        <taxon>Hyalangium</taxon>
    </lineage>
</organism>
<gene>
    <name evidence="3" type="ORF">DB31_8316</name>
</gene>
<keyword evidence="3" id="KW-0808">Transferase</keyword>
<dbReference type="InterPro" id="IPR001296">
    <property type="entry name" value="Glyco_trans_1"/>
</dbReference>
<evidence type="ECO:0000259" key="2">
    <source>
        <dbReference type="Pfam" id="PF13439"/>
    </source>
</evidence>
<dbReference type="Pfam" id="PF13439">
    <property type="entry name" value="Glyco_transf_4"/>
    <property type="match status" value="1"/>
</dbReference>
<dbReference type="SUPFAM" id="SSF53756">
    <property type="entry name" value="UDP-Glycosyltransferase/glycogen phosphorylase"/>
    <property type="match status" value="1"/>
</dbReference>
<feature type="domain" description="Glycosyl transferase family 1" evidence="1">
    <location>
        <begin position="171"/>
        <end position="296"/>
    </location>
</feature>
<evidence type="ECO:0000259" key="1">
    <source>
        <dbReference type="Pfam" id="PF00534"/>
    </source>
</evidence>
<proteinExistence type="predicted"/>
<dbReference type="PANTHER" id="PTHR45947:SF3">
    <property type="entry name" value="SULFOQUINOVOSYL TRANSFERASE SQD2"/>
    <property type="match status" value="1"/>
</dbReference>
<reference evidence="3 4" key="1">
    <citation type="submission" date="2014-04" db="EMBL/GenBank/DDBJ databases">
        <title>Genome assembly of Hyalangium minutum DSM 14724.</title>
        <authorList>
            <person name="Sharma G."/>
            <person name="Subramanian S."/>
        </authorList>
    </citation>
    <scope>NUCLEOTIDE SEQUENCE [LARGE SCALE GENOMIC DNA]</scope>
    <source>
        <strain evidence="3 4">DSM 14724</strain>
    </source>
</reference>
<dbReference type="InterPro" id="IPR050194">
    <property type="entry name" value="Glycosyltransferase_grp1"/>
</dbReference>
<dbReference type="Pfam" id="PF00534">
    <property type="entry name" value="Glycos_transf_1"/>
    <property type="match status" value="1"/>
</dbReference>
<dbReference type="InterPro" id="IPR028098">
    <property type="entry name" value="Glyco_trans_4-like_N"/>
</dbReference>
<evidence type="ECO:0000313" key="4">
    <source>
        <dbReference type="Proteomes" id="UP000028725"/>
    </source>
</evidence>
<dbReference type="GO" id="GO:0016757">
    <property type="term" value="F:glycosyltransferase activity"/>
    <property type="evidence" value="ECO:0007669"/>
    <property type="project" value="InterPro"/>
</dbReference>
<dbReference type="Proteomes" id="UP000028725">
    <property type="component" value="Unassembled WGS sequence"/>
</dbReference>
<dbReference type="PATRIC" id="fig|394096.3.peg.4357"/>
<accession>A0A085WH00</accession>
<comment type="caution">
    <text evidence="3">The sequence shown here is derived from an EMBL/GenBank/DDBJ whole genome shotgun (WGS) entry which is preliminary data.</text>
</comment>
<feature type="domain" description="Glycosyltransferase subfamily 4-like N-terminal" evidence="2">
    <location>
        <begin position="25"/>
        <end position="163"/>
    </location>
</feature>
<sequence>MATGAPMRILHLLASPFWSGPAENVALLALAQRQAGHEVAVALDRRRTKVDAEEPAVPRFEALGLLDSGGLELSVKSPPWTVLGDMRRLRSRTLDVVHAHFTHDHLIARWARPRGAVLVRSIHAPRSLRSSLPKADAYTVPAATEVSRLEGKKVRVLPPLVDPRFKPAESREKLRSELGLKGAPLIGMVSTFQASRRHALGVAAFEQLRRTRSDARLVLVGDGALLEQVRQQVRERNVQEQVTFAGYQQGESFVRWLQALDEVWILGLGNDWSGRAAAQARACGVRVVAVREGALPALADVQVEQPTPEAVVAASLSQDRARVEHPSNQKIAEEVLALYQQVRSAG</sequence>
<keyword evidence="4" id="KW-1185">Reference proteome</keyword>
<dbReference type="PANTHER" id="PTHR45947">
    <property type="entry name" value="SULFOQUINOVOSYL TRANSFERASE SQD2"/>
    <property type="match status" value="1"/>
</dbReference>
<dbReference type="AlphaFoldDB" id="A0A085WH00"/>
<dbReference type="EMBL" id="JMCB01000008">
    <property type="protein sequence ID" value="KFE66963.1"/>
    <property type="molecule type" value="Genomic_DNA"/>
</dbReference>
<protein>
    <submittedName>
        <fullName evidence="3">Glycosyl transferase, group 1 family protein</fullName>
    </submittedName>
</protein>